<dbReference type="AlphaFoldDB" id="A0A644XHT0"/>
<evidence type="ECO:0000313" key="1">
    <source>
        <dbReference type="EMBL" id="MPM15772.1"/>
    </source>
</evidence>
<sequence length="246" mass="27123">MALLDDRQLRLQNAADKLGVRAVHNQKDALLEKGLVHLAGKLLQRQQAVAPGNIRDVNNFVDIGRQINLAFPEGNLQRRQKALHPLRRVGSAGCRQHAAQHHKDGGRIKEIQQISAQQNADYHAGKAHYNAEQCKQVHMPPLHIVIYTGYSIISPASSREMTTGCRTRAISRTSSSAVSATGTLRPEAMERMVSGVSSMNSISPSLTQNFSWRLMRVTLIIPIPPPPYEQAAFSLPAVSFRAWVSA</sequence>
<organism evidence="1">
    <name type="scientific">bioreactor metagenome</name>
    <dbReference type="NCBI Taxonomy" id="1076179"/>
    <lineage>
        <taxon>unclassified sequences</taxon>
        <taxon>metagenomes</taxon>
        <taxon>ecological metagenomes</taxon>
    </lineage>
</organism>
<accession>A0A644XHT0</accession>
<reference evidence="1" key="1">
    <citation type="submission" date="2019-08" db="EMBL/GenBank/DDBJ databases">
        <authorList>
            <person name="Kucharzyk K."/>
            <person name="Murdoch R.W."/>
            <person name="Higgins S."/>
            <person name="Loffler F."/>
        </authorList>
    </citation>
    <scope>NUCLEOTIDE SEQUENCE</scope>
</reference>
<protein>
    <submittedName>
        <fullName evidence="1">Uncharacterized protein</fullName>
    </submittedName>
</protein>
<dbReference type="EMBL" id="VSSQ01002497">
    <property type="protein sequence ID" value="MPM15772.1"/>
    <property type="molecule type" value="Genomic_DNA"/>
</dbReference>
<comment type="caution">
    <text evidence="1">The sequence shown here is derived from an EMBL/GenBank/DDBJ whole genome shotgun (WGS) entry which is preliminary data.</text>
</comment>
<gene>
    <name evidence="1" type="ORF">SDC9_62144</name>
</gene>
<name>A0A644XHT0_9ZZZZ</name>
<proteinExistence type="predicted"/>